<evidence type="ECO:0000256" key="1">
    <source>
        <dbReference type="SAM" id="MobiDB-lite"/>
    </source>
</evidence>
<organism evidence="2 3">
    <name type="scientific">Mycolicibacter engbaekii</name>
    <dbReference type="NCBI Taxonomy" id="188915"/>
    <lineage>
        <taxon>Bacteria</taxon>
        <taxon>Bacillati</taxon>
        <taxon>Actinomycetota</taxon>
        <taxon>Actinomycetes</taxon>
        <taxon>Mycobacteriales</taxon>
        <taxon>Mycobacteriaceae</taxon>
        <taxon>Mycolicibacter</taxon>
    </lineage>
</organism>
<name>A0A1X1TZZ7_9MYCO</name>
<protein>
    <submittedName>
        <fullName evidence="2">Uncharacterized protein</fullName>
    </submittedName>
</protein>
<feature type="compositionally biased region" description="Polar residues" evidence="1">
    <location>
        <begin position="409"/>
        <end position="424"/>
    </location>
</feature>
<keyword evidence="3" id="KW-1185">Reference proteome</keyword>
<feature type="region of interest" description="Disordered" evidence="1">
    <location>
        <begin position="408"/>
        <end position="437"/>
    </location>
</feature>
<evidence type="ECO:0000313" key="3">
    <source>
        <dbReference type="Proteomes" id="UP000193465"/>
    </source>
</evidence>
<feature type="region of interest" description="Disordered" evidence="1">
    <location>
        <begin position="461"/>
        <end position="485"/>
    </location>
</feature>
<sequence length="485" mass="55147">MPEWIASGTHVELRLGWSREQTAAIAEALGLDAGMNADWRHVTAMMVRDVVVNWQAQGKQTFYSRSRDFYSDLPRRYRTIDFLSYHYVTRASDWLQRRGYITQTTGKRNPGPGGDSYRSYAQPTPALLDLVSGLIDLAEPRRAEKTPELILLRDKDGKSVDYADTDETRRMRAEMAEINARMHTLCHPHVEGRAVQLPWLVRIFNGDFSRGGRLYFLGNSVQNMPKVDRQRVRVDIDGVAHTTVELDYSTLHLSLGYAEEGERRPRHPYEIPGFTRDEVKVATNIAINAANKRSAVGAIAMHQAEQERRCYPSQEHRERARIVYSRLTRKHWRARNLIGSGAGLRLQRVDSDIAVEVMLSLLRQRIPALPVHDSFLVAAHHQEQLWVAMTSTAKVRGYDLEIHGGDNTFRAQTGTRPGTTATRSITEHTGTRLPRSRLTTGGYFPELHLCRCTEGRRYSGTSLNSRHEEYSGTDPPRRVCLSVSE</sequence>
<dbReference type="AlphaFoldDB" id="A0A1X1TZZ7"/>
<accession>A0A1X1TZZ7</accession>
<comment type="caution">
    <text evidence="2">The sequence shown here is derived from an EMBL/GenBank/DDBJ whole genome shotgun (WGS) entry which is preliminary data.</text>
</comment>
<proteinExistence type="predicted"/>
<evidence type="ECO:0000313" key="2">
    <source>
        <dbReference type="EMBL" id="ORV49989.1"/>
    </source>
</evidence>
<dbReference type="EMBL" id="LQOT01000019">
    <property type="protein sequence ID" value="ORV49989.1"/>
    <property type="molecule type" value="Genomic_DNA"/>
</dbReference>
<reference evidence="2 3" key="1">
    <citation type="submission" date="2016-01" db="EMBL/GenBank/DDBJ databases">
        <title>The new phylogeny of the genus Mycobacterium.</title>
        <authorList>
            <person name="Tarcisio F."/>
            <person name="Conor M."/>
            <person name="Antonella G."/>
            <person name="Elisabetta G."/>
            <person name="Giulia F.S."/>
            <person name="Sara T."/>
            <person name="Anna F."/>
            <person name="Clotilde B."/>
            <person name="Roberto B."/>
            <person name="Veronica D.S."/>
            <person name="Fabio R."/>
            <person name="Monica P."/>
            <person name="Olivier J."/>
            <person name="Enrico T."/>
            <person name="Nicola S."/>
        </authorList>
    </citation>
    <scope>NUCLEOTIDE SEQUENCE [LARGE SCALE GENOMIC DNA]</scope>
    <source>
        <strain evidence="2 3">ATCC 27353</strain>
    </source>
</reference>
<gene>
    <name evidence="2" type="ORF">AWC02_05260</name>
</gene>
<dbReference type="Proteomes" id="UP000193465">
    <property type="component" value="Unassembled WGS sequence"/>
</dbReference>